<dbReference type="InterPro" id="IPR004302">
    <property type="entry name" value="Cellulose/chitin-bd_N"/>
</dbReference>
<dbReference type="GO" id="GO:0046872">
    <property type="term" value="F:metal ion binding"/>
    <property type="evidence" value="ECO:0007669"/>
    <property type="project" value="UniProtKB-KW"/>
</dbReference>
<organism evidence="9 10">
    <name type="scientific">Podospora fimiseda</name>
    <dbReference type="NCBI Taxonomy" id="252190"/>
    <lineage>
        <taxon>Eukaryota</taxon>
        <taxon>Fungi</taxon>
        <taxon>Dikarya</taxon>
        <taxon>Ascomycota</taxon>
        <taxon>Pezizomycotina</taxon>
        <taxon>Sordariomycetes</taxon>
        <taxon>Sordariomycetidae</taxon>
        <taxon>Sordariales</taxon>
        <taxon>Podosporaceae</taxon>
        <taxon>Podospora</taxon>
    </lineage>
</organism>
<protein>
    <recommendedName>
        <fullName evidence="8">Chitin-binding type-4 domain-containing protein</fullName>
    </recommendedName>
</protein>
<evidence type="ECO:0000256" key="3">
    <source>
        <dbReference type="ARBA" id="ARBA00023008"/>
    </source>
</evidence>
<evidence type="ECO:0000256" key="1">
    <source>
        <dbReference type="ARBA" id="ARBA00001973"/>
    </source>
</evidence>
<dbReference type="EMBL" id="MU865438">
    <property type="protein sequence ID" value="KAK4223134.1"/>
    <property type="molecule type" value="Genomic_DNA"/>
</dbReference>
<dbReference type="Proteomes" id="UP001301958">
    <property type="component" value="Unassembled WGS sequence"/>
</dbReference>
<keyword evidence="3" id="KW-0186">Copper</keyword>
<feature type="chain" id="PRO_5042945035" description="Chitin-binding type-4 domain-containing protein" evidence="7">
    <location>
        <begin position="20"/>
        <end position="211"/>
    </location>
</feature>
<dbReference type="Pfam" id="PF03067">
    <property type="entry name" value="LPMO_10"/>
    <property type="match status" value="1"/>
</dbReference>
<keyword evidence="2" id="KW-0479">Metal-binding</keyword>
<dbReference type="Gene3D" id="2.70.50.70">
    <property type="match status" value="1"/>
</dbReference>
<reference evidence="9" key="1">
    <citation type="journal article" date="2023" name="Mol. Phylogenet. Evol.">
        <title>Genome-scale phylogeny and comparative genomics of the fungal order Sordariales.</title>
        <authorList>
            <person name="Hensen N."/>
            <person name="Bonometti L."/>
            <person name="Westerberg I."/>
            <person name="Brannstrom I.O."/>
            <person name="Guillou S."/>
            <person name="Cros-Aarteil S."/>
            <person name="Calhoun S."/>
            <person name="Haridas S."/>
            <person name="Kuo A."/>
            <person name="Mondo S."/>
            <person name="Pangilinan J."/>
            <person name="Riley R."/>
            <person name="LaButti K."/>
            <person name="Andreopoulos B."/>
            <person name="Lipzen A."/>
            <person name="Chen C."/>
            <person name="Yan M."/>
            <person name="Daum C."/>
            <person name="Ng V."/>
            <person name="Clum A."/>
            <person name="Steindorff A."/>
            <person name="Ohm R.A."/>
            <person name="Martin F."/>
            <person name="Silar P."/>
            <person name="Natvig D.O."/>
            <person name="Lalanne C."/>
            <person name="Gautier V."/>
            <person name="Ament-Velasquez S.L."/>
            <person name="Kruys A."/>
            <person name="Hutchinson M.I."/>
            <person name="Powell A.J."/>
            <person name="Barry K."/>
            <person name="Miller A.N."/>
            <person name="Grigoriev I.V."/>
            <person name="Debuchy R."/>
            <person name="Gladieux P."/>
            <person name="Hiltunen Thoren M."/>
            <person name="Johannesson H."/>
        </authorList>
    </citation>
    <scope>NUCLEOTIDE SEQUENCE</scope>
    <source>
        <strain evidence="9">CBS 990.96</strain>
    </source>
</reference>
<dbReference type="AlphaFoldDB" id="A0AAN7BGX2"/>
<comment type="cofactor">
    <cofactor evidence="1">
        <name>Cu(2+)</name>
        <dbReference type="ChEBI" id="CHEBI:29036"/>
    </cofactor>
</comment>
<dbReference type="PANTHER" id="PTHR36575">
    <property type="entry name" value="BINDING PROTEIN, PUTATIVE (AFU_ORTHOLOGUE AFUA_1G14430)-RELATED"/>
    <property type="match status" value="1"/>
</dbReference>
<evidence type="ECO:0000259" key="8">
    <source>
        <dbReference type="Pfam" id="PF03067"/>
    </source>
</evidence>
<keyword evidence="10" id="KW-1185">Reference proteome</keyword>
<keyword evidence="5" id="KW-0325">Glycoprotein</keyword>
<feature type="domain" description="Chitin-binding type-4" evidence="8">
    <location>
        <begin position="20"/>
        <end position="188"/>
    </location>
</feature>
<evidence type="ECO:0000256" key="4">
    <source>
        <dbReference type="ARBA" id="ARBA00023157"/>
    </source>
</evidence>
<evidence type="ECO:0000313" key="9">
    <source>
        <dbReference type="EMBL" id="KAK4223134.1"/>
    </source>
</evidence>
<proteinExistence type="inferred from homology"/>
<comment type="similarity">
    <text evidence="6">Belongs to the polysaccharide monooxygenase AA13 family.</text>
</comment>
<keyword evidence="7" id="KW-0732">Signal</keyword>
<evidence type="ECO:0000256" key="2">
    <source>
        <dbReference type="ARBA" id="ARBA00022723"/>
    </source>
</evidence>
<dbReference type="PANTHER" id="PTHR36575:SF2">
    <property type="entry name" value="CHITIN-BINDING TYPE-4 DOMAIN-CONTAINING PROTEIN-RELATED"/>
    <property type="match status" value="1"/>
</dbReference>
<name>A0AAN7BGX2_9PEZI</name>
<reference evidence="9" key="2">
    <citation type="submission" date="2023-05" db="EMBL/GenBank/DDBJ databases">
        <authorList>
            <consortium name="Lawrence Berkeley National Laboratory"/>
            <person name="Steindorff A."/>
            <person name="Hensen N."/>
            <person name="Bonometti L."/>
            <person name="Westerberg I."/>
            <person name="Brannstrom I.O."/>
            <person name="Guillou S."/>
            <person name="Cros-Aarteil S."/>
            <person name="Calhoun S."/>
            <person name="Haridas S."/>
            <person name="Kuo A."/>
            <person name="Mondo S."/>
            <person name="Pangilinan J."/>
            <person name="Riley R."/>
            <person name="Labutti K."/>
            <person name="Andreopoulos B."/>
            <person name="Lipzen A."/>
            <person name="Chen C."/>
            <person name="Yanf M."/>
            <person name="Daum C."/>
            <person name="Ng V."/>
            <person name="Clum A."/>
            <person name="Ohm R."/>
            <person name="Martin F."/>
            <person name="Silar P."/>
            <person name="Natvig D."/>
            <person name="Lalanne C."/>
            <person name="Gautier V."/>
            <person name="Ament-Velasquez S.L."/>
            <person name="Kruys A."/>
            <person name="Hutchinson M.I."/>
            <person name="Powell A.J."/>
            <person name="Barry K."/>
            <person name="Miller A.N."/>
            <person name="Grigoriev I.V."/>
            <person name="Debuchy R."/>
            <person name="Gladieux P."/>
            <person name="Thoren M.H."/>
            <person name="Johannesson H."/>
        </authorList>
    </citation>
    <scope>NUCLEOTIDE SEQUENCE</scope>
    <source>
        <strain evidence="9">CBS 990.96</strain>
    </source>
</reference>
<accession>A0AAN7BGX2</accession>
<gene>
    <name evidence="9" type="ORF">QBC38DRAFT_517666</name>
</gene>
<evidence type="ECO:0000256" key="5">
    <source>
        <dbReference type="ARBA" id="ARBA00023180"/>
    </source>
</evidence>
<evidence type="ECO:0000256" key="7">
    <source>
        <dbReference type="SAM" id="SignalP"/>
    </source>
</evidence>
<keyword evidence="4" id="KW-1015">Disulfide bond</keyword>
<dbReference type="InterPro" id="IPR052282">
    <property type="entry name" value="Starch-active_LPMO"/>
</dbReference>
<evidence type="ECO:0000313" key="10">
    <source>
        <dbReference type="Proteomes" id="UP001301958"/>
    </source>
</evidence>
<evidence type="ECO:0000256" key="6">
    <source>
        <dbReference type="ARBA" id="ARBA00034311"/>
    </source>
</evidence>
<comment type="caution">
    <text evidence="9">The sequence shown here is derived from an EMBL/GenBank/DDBJ whole genome shotgun (WGS) entry which is preliminary data.</text>
</comment>
<feature type="signal peptide" evidence="7">
    <location>
        <begin position="1"/>
        <end position="19"/>
    </location>
</feature>
<sequence>MHLSTIFLSLLGSLSLTSAHGIVQKPAVTRQPGSATAAACGQALVTFYKQDETSYPEAFLRSNARPAGYDAKKCNLWLCKGFQFGDNTARVQSYKAGDVLDIEVFIRIPHKGYANVSVVDTTLNQVVGTPLIEWKDNYAATNKPPTDQVKFGVKIPEGLEGRCATAGVCVIQWHWFGAGQTYQSCIDFIVAAPAPAAEHGHSRRAIRGRRY</sequence>